<gene>
    <name evidence="2" type="ORF">EK403_02545</name>
</gene>
<keyword evidence="3" id="KW-1185">Reference proteome</keyword>
<proteinExistence type="predicted"/>
<organism evidence="2 3">
    <name type="scientific">Hansschlegelia zhihuaiae</name>
    <dbReference type="NCBI Taxonomy" id="405005"/>
    <lineage>
        <taxon>Bacteria</taxon>
        <taxon>Pseudomonadati</taxon>
        <taxon>Pseudomonadota</taxon>
        <taxon>Alphaproteobacteria</taxon>
        <taxon>Hyphomicrobiales</taxon>
        <taxon>Methylopilaceae</taxon>
        <taxon>Hansschlegelia</taxon>
    </lineage>
</organism>
<evidence type="ECO:0000313" key="2">
    <source>
        <dbReference type="EMBL" id="RXF74958.1"/>
    </source>
</evidence>
<name>A0A4Q0MMJ4_9HYPH</name>
<sequence>MLCPLATTAIWLLGPYGWSFVVAAANAATVALSAVFEGVRDRPGHAAEAISISFAIVLAAAGPALVMGLSGRDGLGGGGSTAALFPGWMAVMVAPAMLVYGHAPSVSDGRLPAPVSADFLILFSAASMGVALAYAIWVELRPALRGGQDEPSPSAA</sequence>
<evidence type="ECO:0000256" key="1">
    <source>
        <dbReference type="SAM" id="Phobius"/>
    </source>
</evidence>
<feature type="transmembrane region" description="Helical" evidence="1">
    <location>
        <begin position="51"/>
        <end position="70"/>
    </location>
</feature>
<dbReference type="AlphaFoldDB" id="A0A4Q0MMJ4"/>
<reference evidence="2 3" key="1">
    <citation type="submission" date="2018-12" db="EMBL/GenBank/DDBJ databases">
        <title>bacterium Hansschlegelia zhihuaiae S113.</title>
        <authorList>
            <person name="He J."/>
        </authorList>
    </citation>
    <scope>NUCLEOTIDE SEQUENCE [LARGE SCALE GENOMIC DNA]</scope>
    <source>
        <strain evidence="2 3">S 113</strain>
    </source>
</reference>
<evidence type="ECO:0000313" key="3">
    <source>
        <dbReference type="Proteomes" id="UP000289708"/>
    </source>
</evidence>
<accession>A0A4Q0MMJ4</accession>
<feature type="transmembrane region" description="Helical" evidence="1">
    <location>
        <begin position="82"/>
        <end position="103"/>
    </location>
</feature>
<keyword evidence="1" id="KW-1133">Transmembrane helix</keyword>
<feature type="transmembrane region" description="Helical" evidence="1">
    <location>
        <begin position="115"/>
        <end position="137"/>
    </location>
</feature>
<dbReference type="EMBL" id="RYFI01000002">
    <property type="protein sequence ID" value="RXF74958.1"/>
    <property type="molecule type" value="Genomic_DNA"/>
</dbReference>
<keyword evidence="1" id="KW-0472">Membrane</keyword>
<comment type="caution">
    <text evidence="2">The sequence shown here is derived from an EMBL/GenBank/DDBJ whole genome shotgun (WGS) entry which is preliminary data.</text>
</comment>
<dbReference type="Proteomes" id="UP000289708">
    <property type="component" value="Unassembled WGS sequence"/>
</dbReference>
<protein>
    <submittedName>
        <fullName evidence="2">Uncharacterized protein</fullName>
    </submittedName>
</protein>
<keyword evidence="1" id="KW-0812">Transmembrane</keyword>